<feature type="chain" id="PRO_5004842227" evidence="2">
    <location>
        <begin position="27"/>
        <end position="580"/>
    </location>
</feature>
<keyword evidence="1" id="KW-1133">Transmembrane helix</keyword>
<feature type="transmembrane region" description="Helical" evidence="1">
    <location>
        <begin position="191"/>
        <end position="213"/>
    </location>
</feature>
<keyword evidence="2" id="KW-0732">Signal</keyword>
<dbReference type="PANTHER" id="PTHR44329:SF214">
    <property type="entry name" value="PROTEIN KINASE DOMAIN-CONTAINING PROTEIN"/>
    <property type="match status" value="1"/>
</dbReference>
<dbReference type="AlphaFoldDB" id="W4G9V3"/>
<dbReference type="EMBL" id="KI913138">
    <property type="protein sequence ID" value="ETV75844.1"/>
    <property type="molecule type" value="Genomic_DNA"/>
</dbReference>
<organism evidence="4">
    <name type="scientific">Aphanomyces astaci</name>
    <name type="common">Crayfish plague agent</name>
    <dbReference type="NCBI Taxonomy" id="112090"/>
    <lineage>
        <taxon>Eukaryota</taxon>
        <taxon>Sar</taxon>
        <taxon>Stramenopiles</taxon>
        <taxon>Oomycota</taxon>
        <taxon>Saprolegniomycetes</taxon>
        <taxon>Saprolegniales</taxon>
        <taxon>Verrucalvaceae</taxon>
        <taxon>Aphanomyces</taxon>
    </lineage>
</organism>
<evidence type="ECO:0000256" key="1">
    <source>
        <dbReference type="SAM" id="Phobius"/>
    </source>
</evidence>
<dbReference type="InterPro" id="IPR051681">
    <property type="entry name" value="Ser/Thr_Kinases-Pseudokinases"/>
</dbReference>
<dbReference type="VEuPathDB" id="FungiDB:H257_09821"/>
<dbReference type="SUPFAM" id="SSF56112">
    <property type="entry name" value="Protein kinase-like (PK-like)"/>
    <property type="match status" value="1"/>
</dbReference>
<keyword evidence="1" id="KW-0472">Membrane</keyword>
<proteinExistence type="predicted"/>
<dbReference type="GeneID" id="20811817"/>
<dbReference type="PRINTS" id="PR00109">
    <property type="entry name" value="TYRKINASE"/>
</dbReference>
<dbReference type="InterPro" id="IPR000719">
    <property type="entry name" value="Prot_kinase_dom"/>
</dbReference>
<keyword evidence="4" id="KW-0808">Transferase</keyword>
<dbReference type="PANTHER" id="PTHR44329">
    <property type="entry name" value="SERINE/THREONINE-PROTEIN KINASE TNNI3K-RELATED"/>
    <property type="match status" value="1"/>
</dbReference>
<keyword evidence="4" id="KW-0418">Kinase</keyword>
<protein>
    <submittedName>
        <fullName evidence="4">TKL protein kinase</fullName>
    </submittedName>
</protein>
<dbReference type="InterPro" id="IPR001245">
    <property type="entry name" value="Ser-Thr/Tyr_kinase_cat_dom"/>
</dbReference>
<dbReference type="SMART" id="SM00220">
    <property type="entry name" value="S_TKc"/>
    <property type="match status" value="1"/>
</dbReference>
<keyword evidence="1" id="KW-0812">Transmembrane</keyword>
<dbReference type="PROSITE" id="PS00108">
    <property type="entry name" value="PROTEIN_KINASE_ST"/>
    <property type="match status" value="1"/>
</dbReference>
<name>W4G9V3_APHAT</name>
<evidence type="ECO:0000256" key="2">
    <source>
        <dbReference type="SAM" id="SignalP"/>
    </source>
</evidence>
<dbReference type="Pfam" id="PF00069">
    <property type="entry name" value="Pkinase"/>
    <property type="match status" value="1"/>
</dbReference>
<gene>
    <name evidence="4" type="ORF">H257_09821</name>
</gene>
<dbReference type="Gene3D" id="1.10.510.10">
    <property type="entry name" value="Transferase(Phosphotransferase) domain 1"/>
    <property type="match status" value="1"/>
</dbReference>
<accession>W4G9V3</accession>
<evidence type="ECO:0000313" key="4">
    <source>
        <dbReference type="EMBL" id="ETV75844.1"/>
    </source>
</evidence>
<dbReference type="InterPro" id="IPR011009">
    <property type="entry name" value="Kinase-like_dom_sf"/>
</dbReference>
<dbReference type="GO" id="GO:0004674">
    <property type="term" value="F:protein serine/threonine kinase activity"/>
    <property type="evidence" value="ECO:0007669"/>
    <property type="project" value="TreeGrafter"/>
</dbReference>
<feature type="signal peptide" evidence="2">
    <location>
        <begin position="1"/>
        <end position="26"/>
    </location>
</feature>
<sequence length="580" mass="63338">MPATSYVYEVPLFFLVLWRMVAVAAAADTAQCTALNQTYQSQYEICRNKSSTPYSSGREWCAVPSCADAIKAAAARRACGCEIELSCLPLSYCTDACLSDLEAYQSSHIACSEANQTLVVSSCAACQHMFPQYASFQASCQVQASSADAYVATFHNNLGAQFDYCIKQFPAAGLSFPTYELSSDHPSTSTLVPVILGVAAAVCVVAALGYVLYRRRQKPSRQQGGMCRLDAASGTDLSRYQPDSSTTLAAAAAGAPWLHAEGEKERSLTTLPLQDIRFDPEVAKYRIPKQSITDVTKLATGGFGIVFRAKVYGRDVAMKQLLPSKAKDLDATAEFMREIRLCARLNHQNIVPFVGIAWSTLVDLAVLSDLMPRGDVHELLQSERRFERVQNRRFHWRRAASPNEAADEMTTKTSVALDVGRAVSYLHDLSIIHRDLKAKNVLLSASFEAKLSDFGISRVSKLDETMTANVGTIAWIAPEVLTGDRYTTKADIYSFGAFLSEMDTLGTPYATETSTNCEGFSNARIAILVSQGQLQPSFTHNMPPTLLALARQCLEFHASERPSAAQVVAALEAFLHNPQD</sequence>
<feature type="domain" description="Protein kinase" evidence="3">
    <location>
        <begin position="292"/>
        <end position="575"/>
    </location>
</feature>
<evidence type="ECO:0000259" key="3">
    <source>
        <dbReference type="PROSITE" id="PS50011"/>
    </source>
</evidence>
<dbReference type="GO" id="GO:0005524">
    <property type="term" value="F:ATP binding"/>
    <property type="evidence" value="ECO:0007669"/>
    <property type="project" value="InterPro"/>
</dbReference>
<dbReference type="OrthoDB" id="4062651at2759"/>
<reference evidence="4" key="1">
    <citation type="submission" date="2013-12" db="EMBL/GenBank/DDBJ databases">
        <title>The Genome Sequence of Aphanomyces astaci APO3.</title>
        <authorList>
            <consortium name="The Broad Institute Genomics Platform"/>
            <person name="Russ C."/>
            <person name="Tyler B."/>
            <person name="van West P."/>
            <person name="Dieguez-Uribeondo J."/>
            <person name="Young S.K."/>
            <person name="Zeng Q."/>
            <person name="Gargeya S."/>
            <person name="Fitzgerald M."/>
            <person name="Abouelleil A."/>
            <person name="Alvarado L."/>
            <person name="Chapman S.B."/>
            <person name="Gainer-Dewar J."/>
            <person name="Goldberg J."/>
            <person name="Griggs A."/>
            <person name="Gujja S."/>
            <person name="Hansen M."/>
            <person name="Howarth C."/>
            <person name="Imamovic A."/>
            <person name="Ireland A."/>
            <person name="Larimer J."/>
            <person name="McCowan C."/>
            <person name="Murphy C."/>
            <person name="Pearson M."/>
            <person name="Poon T.W."/>
            <person name="Priest M."/>
            <person name="Roberts A."/>
            <person name="Saif S."/>
            <person name="Shea T."/>
            <person name="Sykes S."/>
            <person name="Wortman J."/>
            <person name="Nusbaum C."/>
            <person name="Birren B."/>
        </authorList>
    </citation>
    <scope>NUCLEOTIDE SEQUENCE [LARGE SCALE GENOMIC DNA]</scope>
    <source>
        <strain evidence="4">APO3</strain>
    </source>
</reference>
<dbReference type="RefSeq" id="XP_009834487.1">
    <property type="nucleotide sequence ID" value="XM_009836185.1"/>
</dbReference>
<dbReference type="PROSITE" id="PS50011">
    <property type="entry name" value="PROTEIN_KINASE_DOM"/>
    <property type="match status" value="1"/>
</dbReference>
<dbReference type="InterPro" id="IPR008271">
    <property type="entry name" value="Ser/Thr_kinase_AS"/>
</dbReference>
<dbReference type="STRING" id="112090.W4G9V3"/>